<evidence type="ECO:0000313" key="2">
    <source>
        <dbReference type="EMBL" id="MFC6713145.1"/>
    </source>
</evidence>
<protein>
    <submittedName>
        <fullName evidence="2">Alpha/beta family hydrolase</fullName>
    </submittedName>
</protein>
<feature type="domain" description="KANL3/Tex30 alpha/beta hydrolase-like" evidence="1">
    <location>
        <begin position="25"/>
        <end position="186"/>
    </location>
</feature>
<accession>A0ABW2ARQ7</accession>
<dbReference type="PANTHER" id="PTHR13136">
    <property type="entry name" value="TESTIS DEVELOPMENT PROTEIN PRTD"/>
    <property type="match status" value="1"/>
</dbReference>
<reference evidence="3" key="1">
    <citation type="journal article" date="2019" name="Int. J. Syst. Evol. Microbiol.">
        <title>The Global Catalogue of Microorganisms (GCM) 10K type strain sequencing project: providing services to taxonomists for standard genome sequencing and annotation.</title>
        <authorList>
            <consortium name="The Broad Institute Genomics Platform"/>
            <consortium name="The Broad Institute Genome Sequencing Center for Infectious Disease"/>
            <person name="Wu L."/>
            <person name="Ma J."/>
        </authorList>
    </citation>
    <scope>NUCLEOTIDE SEQUENCE [LARGE SCALE GENOMIC DNA]</scope>
    <source>
        <strain evidence="3">NBRC 106593</strain>
    </source>
</reference>
<dbReference type="PANTHER" id="PTHR13136:SF11">
    <property type="entry name" value="TESTIS-EXPRESSED PROTEIN 30"/>
    <property type="match status" value="1"/>
</dbReference>
<proteinExistence type="predicted"/>
<evidence type="ECO:0000259" key="1">
    <source>
        <dbReference type="Pfam" id="PF20408"/>
    </source>
</evidence>
<dbReference type="RefSeq" id="WP_377820706.1">
    <property type="nucleotide sequence ID" value="NZ_JBHSWJ010000002.1"/>
</dbReference>
<dbReference type="EMBL" id="JBHSWJ010000002">
    <property type="protein sequence ID" value="MFC6713145.1"/>
    <property type="molecule type" value="Genomic_DNA"/>
</dbReference>
<dbReference type="SUPFAM" id="SSF53474">
    <property type="entry name" value="alpha/beta-Hydrolases"/>
    <property type="match status" value="1"/>
</dbReference>
<dbReference type="Gene3D" id="3.40.50.1820">
    <property type="entry name" value="alpha/beta hydrolase"/>
    <property type="match status" value="1"/>
</dbReference>
<keyword evidence="3" id="KW-1185">Reference proteome</keyword>
<dbReference type="Proteomes" id="UP001596356">
    <property type="component" value="Unassembled WGS sequence"/>
</dbReference>
<organism evidence="2 3">
    <name type="scientific">Branchiibius cervicis</name>
    <dbReference type="NCBI Taxonomy" id="908252"/>
    <lineage>
        <taxon>Bacteria</taxon>
        <taxon>Bacillati</taxon>
        <taxon>Actinomycetota</taxon>
        <taxon>Actinomycetes</taxon>
        <taxon>Micrococcales</taxon>
        <taxon>Dermacoccaceae</taxon>
        <taxon>Branchiibius</taxon>
    </lineage>
</organism>
<keyword evidence="2" id="KW-0378">Hydrolase</keyword>
<sequence>MSLTRIETPVGPARAHIRRAADPRGTVVLSHGAGGGIDAPDLVALTALVGDGWNYVLVEQPWRVAGKKIAPAPKTLDAAWIPIIAALYDGRRRLTGPWITGGRSAGARVACRTAAAVGADGVLALAFPLHPPGHPEKSRADEGRQVGVPLLVVQGQRDPFGTPQEVSAAVPTATVRPARGDHGFTKDPQDVVAAVRDWLECAPGGLGR</sequence>
<dbReference type="InterPro" id="IPR046879">
    <property type="entry name" value="KANL3/Tex30_Abhydrolase"/>
</dbReference>
<dbReference type="InterPro" id="IPR029058">
    <property type="entry name" value="AB_hydrolase_fold"/>
</dbReference>
<gene>
    <name evidence="2" type="ORF">ACFQBT_04480</name>
</gene>
<name>A0ABW2ARQ7_9MICO</name>
<dbReference type="GO" id="GO:0016787">
    <property type="term" value="F:hydrolase activity"/>
    <property type="evidence" value="ECO:0007669"/>
    <property type="project" value="UniProtKB-KW"/>
</dbReference>
<dbReference type="InterPro" id="IPR026555">
    <property type="entry name" value="NSL3/Tex30"/>
</dbReference>
<evidence type="ECO:0000313" key="3">
    <source>
        <dbReference type="Proteomes" id="UP001596356"/>
    </source>
</evidence>
<dbReference type="Pfam" id="PF20408">
    <property type="entry name" value="Abhydrolase_11"/>
    <property type="match status" value="1"/>
</dbReference>
<comment type="caution">
    <text evidence="2">The sequence shown here is derived from an EMBL/GenBank/DDBJ whole genome shotgun (WGS) entry which is preliminary data.</text>
</comment>